<evidence type="ECO:0000313" key="4">
    <source>
        <dbReference type="Proteomes" id="UP000827284"/>
    </source>
</evidence>
<sequence>MFQVDSFISFHDLSPHGHFLWSSSSITDILGYDPEEVLGLPAYEFLHPEDIPLTRVTHHENILNDLVASQIVLRFMTKEGTYVTCLCIFSLCYDFILNCCQVIDREDGAYKQIRAHSAAMTRLAGSRKEEFARIKRHHEAFQANSWNPNFLAPELRTCVILNRFARNLAVMYASPSIGPLLNVDPEMIMGKPFLLFIRADDLASFVEQVDMAKSSNMIMHMRFWFQSPNSPEEIPCEAMIFGSSDGMVAVLRRCKPFMRKRLIQDRGAFEYRSVGERRPPPSFGISSSAPNSASKRPTAFRTTASRTPYSHFPEDRFSTSPSTTASSSSSSPPTPSPPTPSGPTRAAMEGTRKMTCPLTQLPQGSINCIRNLDQEKTRPLTLVSASEVDEHEMAESENLLRRIHIQEFSGEDEDSSSSHDL</sequence>
<evidence type="ECO:0000259" key="2">
    <source>
        <dbReference type="PROSITE" id="PS50112"/>
    </source>
</evidence>
<dbReference type="SUPFAM" id="SSF55785">
    <property type="entry name" value="PYP-like sensor domain (PAS domain)"/>
    <property type="match status" value="1"/>
</dbReference>
<evidence type="ECO:0000256" key="1">
    <source>
        <dbReference type="SAM" id="MobiDB-lite"/>
    </source>
</evidence>
<comment type="caution">
    <text evidence="3">The sequence shown here is derived from an EMBL/GenBank/DDBJ whole genome shotgun (WGS) entry which is preliminary data.</text>
</comment>
<dbReference type="OrthoDB" id="411251at2759"/>
<dbReference type="Pfam" id="PF08447">
    <property type="entry name" value="PAS_3"/>
    <property type="match status" value="1"/>
</dbReference>
<evidence type="ECO:0000313" key="3">
    <source>
        <dbReference type="EMBL" id="GJJ70723.1"/>
    </source>
</evidence>
<feature type="domain" description="PAS" evidence="2">
    <location>
        <begin position="13"/>
        <end position="65"/>
    </location>
</feature>
<protein>
    <recommendedName>
        <fullName evidence="2">PAS domain-containing protein</fullName>
    </recommendedName>
</protein>
<proteinExistence type="predicted"/>
<feature type="compositionally biased region" description="Polar residues" evidence="1">
    <location>
        <begin position="284"/>
        <end position="308"/>
    </location>
</feature>
<feature type="region of interest" description="Disordered" evidence="1">
    <location>
        <begin position="273"/>
        <end position="348"/>
    </location>
</feature>
<reference evidence="3" key="1">
    <citation type="submission" date="2021-11" db="EMBL/GenBank/DDBJ databases">
        <authorList>
            <person name="Herlambang A."/>
            <person name="Guo Y."/>
            <person name="Takashima Y."/>
            <person name="Nishizawa T."/>
        </authorList>
    </citation>
    <scope>NUCLEOTIDE SEQUENCE</scope>
    <source>
        <strain evidence="3">E1425</strain>
    </source>
</reference>
<feature type="compositionally biased region" description="Pro residues" evidence="1">
    <location>
        <begin position="332"/>
        <end position="341"/>
    </location>
</feature>
<dbReference type="PANTHER" id="PTHR23042">
    <property type="entry name" value="CIRCADIAN PROTEIN CLOCK/ARNT/BMAL/PAS"/>
    <property type="match status" value="1"/>
</dbReference>
<dbReference type="InterPro" id="IPR035965">
    <property type="entry name" value="PAS-like_dom_sf"/>
</dbReference>
<gene>
    <name evidence="3" type="ORF">EMPS_03073</name>
</gene>
<dbReference type="Proteomes" id="UP000827284">
    <property type="component" value="Unassembled WGS sequence"/>
</dbReference>
<dbReference type="InterPro" id="IPR000014">
    <property type="entry name" value="PAS"/>
</dbReference>
<organism evidence="3 4">
    <name type="scientific">Entomortierella parvispora</name>
    <dbReference type="NCBI Taxonomy" id="205924"/>
    <lineage>
        <taxon>Eukaryota</taxon>
        <taxon>Fungi</taxon>
        <taxon>Fungi incertae sedis</taxon>
        <taxon>Mucoromycota</taxon>
        <taxon>Mortierellomycotina</taxon>
        <taxon>Mortierellomycetes</taxon>
        <taxon>Mortierellales</taxon>
        <taxon>Mortierellaceae</taxon>
        <taxon>Entomortierella</taxon>
    </lineage>
</organism>
<dbReference type="EMBL" id="BQFW01000004">
    <property type="protein sequence ID" value="GJJ70723.1"/>
    <property type="molecule type" value="Genomic_DNA"/>
</dbReference>
<reference evidence="3" key="2">
    <citation type="journal article" date="2022" name="Microbiol. Resour. Announc.">
        <title>Whole-Genome Sequence of Entomortierella parvispora E1425, a Mucoromycotan Fungus Associated with Burkholderiaceae-Related Endosymbiotic Bacteria.</title>
        <authorList>
            <person name="Herlambang A."/>
            <person name="Guo Y."/>
            <person name="Takashima Y."/>
            <person name="Narisawa K."/>
            <person name="Ohta H."/>
            <person name="Nishizawa T."/>
        </authorList>
    </citation>
    <scope>NUCLEOTIDE SEQUENCE</scope>
    <source>
        <strain evidence="3">E1425</strain>
    </source>
</reference>
<accession>A0A9P3H6L2</accession>
<dbReference type="AlphaFoldDB" id="A0A9P3H6L2"/>
<feature type="compositionally biased region" description="Low complexity" evidence="1">
    <location>
        <begin position="318"/>
        <end position="331"/>
    </location>
</feature>
<dbReference type="CDD" id="cd00130">
    <property type="entry name" value="PAS"/>
    <property type="match status" value="2"/>
</dbReference>
<name>A0A9P3H6L2_9FUNG</name>
<keyword evidence="4" id="KW-1185">Reference proteome</keyword>
<dbReference type="SMART" id="SM00091">
    <property type="entry name" value="PAS"/>
    <property type="match status" value="2"/>
</dbReference>
<dbReference type="InterPro" id="IPR050933">
    <property type="entry name" value="Circadian_TF"/>
</dbReference>
<dbReference type="InterPro" id="IPR013655">
    <property type="entry name" value="PAS_fold_3"/>
</dbReference>
<dbReference type="Gene3D" id="3.30.450.20">
    <property type="entry name" value="PAS domain"/>
    <property type="match status" value="2"/>
</dbReference>
<dbReference type="PROSITE" id="PS50112">
    <property type="entry name" value="PAS"/>
    <property type="match status" value="1"/>
</dbReference>